<feature type="compositionally biased region" description="Low complexity" evidence="1">
    <location>
        <begin position="1"/>
        <end position="14"/>
    </location>
</feature>
<organism evidence="2 3">
    <name type="scientific">Puccinia striiformis f. sp. tritici PST-78</name>
    <dbReference type="NCBI Taxonomy" id="1165861"/>
    <lineage>
        <taxon>Eukaryota</taxon>
        <taxon>Fungi</taxon>
        <taxon>Dikarya</taxon>
        <taxon>Basidiomycota</taxon>
        <taxon>Pucciniomycotina</taxon>
        <taxon>Pucciniomycetes</taxon>
        <taxon>Pucciniales</taxon>
        <taxon>Pucciniaceae</taxon>
        <taxon>Puccinia</taxon>
    </lineage>
</organism>
<dbReference type="EMBL" id="AJIL01000093">
    <property type="protein sequence ID" value="KNE95662.1"/>
    <property type="molecule type" value="Genomic_DNA"/>
</dbReference>
<feature type="compositionally biased region" description="Basic residues" evidence="1">
    <location>
        <begin position="39"/>
        <end position="49"/>
    </location>
</feature>
<protein>
    <submittedName>
        <fullName evidence="2">Uncharacterized protein</fullName>
    </submittedName>
</protein>
<name>A0A0L0V8P9_9BASI</name>
<keyword evidence="3" id="KW-1185">Reference proteome</keyword>
<comment type="caution">
    <text evidence="2">The sequence shown here is derived from an EMBL/GenBank/DDBJ whole genome shotgun (WGS) entry which is preliminary data.</text>
</comment>
<feature type="region of interest" description="Disordered" evidence="1">
    <location>
        <begin position="1"/>
        <end position="67"/>
    </location>
</feature>
<evidence type="ECO:0000313" key="3">
    <source>
        <dbReference type="Proteomes" id="UP000054564"/>
    </source>
</evidence>
<dbReference type="Proteomes" id="UP000054564">
    <property type="component" value="Unassembled WGS sequence"/>
</dbReference>
<dbReference type="AlphaFoldDB" id="A0A0L0V8P9"/>
<proteinExistence type="predicted"/>
<reference evidence="3" key="1">
    <citation type="submission" date="2014-03" db="EMBL/GenBank/DDBJ databases">
        <title>The Genome Sequence of Puccinia striiformis f. sp. tritici PST-78.</title>
        <authorList>
            <consortium name="The Broad Institute Genome Sequencing Platform"/>
            <person name="Cuomo C."/>
            <person name="Hulbert S."/>
            <person name="Chen X."/>
            <person name="Walker B."/>
            <person name="Young S.K."/>
            <person name="Zeng Q."/>
            <person name="Gargeya S."/>
            <person name="Fitzgerald M."/>
            <person name="Haas B."/>
            <person name="Abouelleil A."/>
            <person name="Alvarado L."/>
            <person name="Arachchi H.M."/>
            <person name="Berlin A.M."/>
            <person name="Chapman S.B."/>
            <person name="Goldberg J."/>
            <person name="Griggs A."/>
            <person name="Gujja S."/>
            <person name="Hansen M."/>
            <person name="Howarth C."/>
            <person name="Imamovic A."/>
            <person name="Larimer J."/>
            <person name="McCowan C."/>
            <person name="Montmayeur A."/>
            <person name="Murphy C."/>
            <person name="Neiman D."/>
            <person name="Pearson M."/>
            <person name="Priest M."/>
            <person name="Roberts A."/>
            <person name="Saif S."/>
            <person name="Shea T."/>
            <person name="Sisk P."/>
            <person name="Sykes S."/>
            <person name="Wortman J."/>
            <person name="Nusbaum C."/>
            <person name="Birren B."/>
        </authorList>
    </citation>
    <scope>NUCLEOTIDE SEQUENCE [LARGE SCALE GENOMIC DNA]</scope>
    <source>
        <strain evidence="3">race PST-78</strain>
    </source>
</reference>
<dbReference type="OrthoDB" id="2517436at2759"/>
<feature type="compositionally biased region" description="Pro residues" evidence="1">
    <location>
        <begin position="55"/>
        <end position="64"/>
    </location>
</feature>
<gene>
    <name evidence="2" type="ORF">PSTG_11026</name>
</gene>
<feature type="compositionally biased region" description="Polar residues" evidence="1">
    <location>
        <begin position="24"/>
        <end position="34"/>
    </location>
</feature>
<sequence>MISSTPSSQLPSTTHDLSKLKMPPNTSRPETTSGVLAVHPRRVSWHPRPLRLPQKSPPPIPPRNYAPLPMELLSKDLDIWDPLACERNHRDHKEPTHLRLELDRSSLRQRRLATRKTREDFPTPALPRRAPPVRGYVYRQPALILKRQTQPAQRYPLVKRNFDAILS</sequence>
<accession>A0A0L0V8P9</accession>
<evidence type="ECO:0000256" key="1">
    <source>
        <dbReference type="SAM" id="MobiDB-lite"/>
    </source>
</evidence>
<evidence type="ECO:0000313" key="2">
    <source>
        <dbReference type="EMBL" id="KNE95662.1"/>
    </source>
</evidence>